<organism evidence="1 2">
    <name type="scientific">Candidatus Shapirobacteria bacterium CG10_big_fil_rev_8_21_14_0_10_40_9</name>
    <dbReference type="NCBI Taxonomy" id="1974888"/>
    <lineage>
        <taxon>Bacteria</taxon>
        <taxon>Candidatus Shapironibacteriota</taxon>
    </lineage>
</organism>
<accession>A0A2M8L3I7</accession>
<dbReference type="EMBL" id="PFEK01000043">
    <property type="protein sequence ID" value="PJE67489.1"/>
    <property type="molecule type" value="Genomic_DNA"/>
</dbReference>
<evidence type="ECO:0000313" key="2">
    <source>
        <dbReference type="Proteomes" id="UP000231474"/>
    </source>
</evidence>
<proteinExistence type="predicted"/>
<evidence type="ECO:0000313" key="1">
    <source>
        <dbReference type="EMBL" id="PJE67489.1"/>
    </source>
</evidence>
<gene>
    <name evidence="1" type="ORF">COU95_02190</name>
</gene>
<protein>
    <submittedName>
        <fullName evidence="1">Lactamase</fullName>
    </submittedName>
</protein>
<dbReference type="SUPFAM" id="SSF56281">
    <property type="entry name" value="Metallo-hydrolase/oxidoreductase"/>
    <property type="match status" value="1"/>
</dbReference>
<dbReference type="Gene3D" id="3.60.15.10">
    <property type="entry name" value="Ribonuclease Z/Hydroxyacylglutathione hydrolase-like"/>
    <property type="match status" value="1"/>
</dbReference>
<sequence>MEISYLGHSSFKLKGKTATVVTDPYSKEATGLKFPKVEADIVTVSHDHQDHNQKDQIQGSPFVILGPGEYEVKNVSIFGISSFHDSKEGSERGQNTIYLMEMDGLRVCHLGDLGHRLSDRELEELNGVDILFIPVGGFYTIGPKEAGEVISQLEPKIIIPMHYNFPGLNQEIFGKMSTLEDFLKEMGEKGEFLPKLSLSREGLPMETKIIVLERKNG</sequence>
<name>A0A2M8L3I7_9BACT</name>
<dbReference type="InterPro" id="IPR036866">
    <property type="entry name" value="RibonucZ/Hydroxyglut_hydro"/>
</dbReference>
<dbReference type="PANTHER" id="PTHR39189">
    <property type="entry name" value="UPF0173 METAL-DEPENDENT HYDROLASE YTKL"/>
    <property type="match status" value="1"/>
</dbReference>
<dbReference type="PANTHER" id="PTHR39189:SF1">
    <property type="entry name" value="UPF0173 METAL-DEPENDENT HYDROLASE YTKL"/>
    <property type="match status" value="1"/>
</dbReference>
<comment type="caution">
    <text evidence="1">The sequence shown here is derived from an EMBL/GenBank/DDBJ whole genome shotgun (WGS) entry which is preliminary data.</text>
</comment>
<reference evidence="2" key="1">
    <citation type="submission" date="2017-09" db="EMBL/GenBank/DDBJ databases">
        <title>Depth-based differentiation of microbial function through sediment-hosted aquifers and enrichment of novel symbionts in the deep terrestrial subsurface.</title>
        <authorList>
            <person name="Probst A.J."/>
            <person name="Ladd B."/>
            <person name="Jarett J.K."/>
            <person name="Geller-Mcgrath D.E."/>
            <person name="Sieber C.M.K."/>
            <person name="Emerson J.B."/>
            <person name="Anantharaman K."/>
            <person name="Thomas B.C."/>
            <person name="Malmstrom R."/>
            <person name="Stieglmeier M."/>
            <person name="Klingl A."/>
            <person name="Woyke T."/>
            <person name="Ryan C.M."/>
            <person name="Banfield J.F."/>
        </authorList>
    </citation>
    <scope>NUCLEOTIDE SEQUENCE [LARGE SCALE GENOMIC DNA]</scope>
</reference>
<dbReference type="Proteomes" id="UP000231474">
    <property type="component" value="Unassembled WGS sequence"/>
</dbReference>
<dbReference type="AlphaFoldDB" id="A0A2M8L3I7"/>
<dbReference type="Pfam" id="PF13483">
    <property type="entry name" value="Lactamase_B_3"/>
    <property type="match status" value="1"/>
</dbReference>